<accession>A0A0D7BHJ3</accession>
<dbReference type="Proteomes" id="UP000054007">
    <property type="component" value="Unassembled WGS sequence"/>
</dbReference>
<dbReference type="Pfam" id="PF07958">
    <property type="entry name" value="DUF1688"/>
    <property type="match status" value="1"/>
</dbReference>
<evidence type="ECO:0000313" key="1">
    <source>
        <dbReference type="EMBL" id="KIY69937.1"/>
    </source>
</evidence>
<keyword evidence="2" id="KW-1185">Reference proteome</keyword>
<dbReference type="PANTHER" id="PTHR31687">
    <property type="match status" value="1"/>
</dbReference>
<protein>
    <submittedName>
        <fullName evidence="1">DUF1688-domain-containing protein</fullName>
    </submittedName>
</protein>
<reference evidence="1 2" key="1">
    <citation type="journal article" date="2015" name="Fungal Genet. Biol.">
        <title>Evolution of novel wood decay mechanisms in Agaricales revealed by the genome sequences of Fistulina hepatica and Cylindrobasidium torrendii.</title>
        <authorList>
            <person name="Floudas D."/>
            <person name="Held B.W."/>
            <person name="Riley R."/>
            <person name="Nagy L.G."/>
            <person name="Koehler G."/>
            <person name="Ransdell A.S."/>
            <person name="Younus H."/>
            <person name="Chow J."/>
            <person name="Chiniquy J."/>
            <person name="Lipzen A."/>
            <person name="Tritt A."/>
            <person name="Sun H."/>
            <person name="Haridas S."/>
            <person name="LaButti K."/>
            <person name="Ohm R.A."/>
            <person name="Kues U."/>
            <person name="Blanchette R.A."/>
            <person name="Grigoriev I.V."/>
            <person name="Minto R.E."/>
            <person name="Hibbett D.S."/>
        </authorList>
    </citation>
    <scope>NUCLEOTIDE SEQUENCE [LARGE SCALE GENOMIC DNA]</scope>
    <source>
        <strain evidence="1 2">FP15055 ss-10</strain>
    </source>
</reference>
<organism evidence="1 2">
    <name type="scientific">Cylindrobasidium torrendii FP15055 ss-10</name>
    <dbReference type="NCBI Taxonomy" id="1314674"/>
    <lineage>
        <taxon>Eukaryota</taxon>
        <taxon>Fungi</taxon>
        <taxon>Dikarya</taxon>
        <taxon>Basidiomycota</taxon>
        <taxon>Agaricomycotina</taxon>
        <taxon>Agaricomycetes</taxon>
        <taxon>Agaricomycetidae</taxon>
        <taxon>Agaricales</taxon>
        <taxon>Marasmiineae</taxon>
        <taxon>Physalacriaceae</taxon>
        <taxon>Cylindrobasidium</taxon>
    </lineage>
</organism>
<name>A0A0D7BHJ3_9AGAR</name>
<dbReference type="AlphaFoldDB" id="A0A0D7BHJ3"/>
<dbReference type="EMBL" id="KN880476">
    <property type="protein sequence ID" value="KIY69937.1"/>
    <property type="molecule type" value="Genomic_DNA"/>
</dbReference>
<dbReference type="PANTHER" id="PTHR31687:SF3">
    <property type="entry name" value="PROTEIN URG3"/>
    <property type="match status" value="1"/>
</dbReference>
<dbReference type="OrthoDB" id="2153176at2759"/>
<sequence length="430" mass="46723">MNISATLTPQQTAAYLRTLPAVRERCGRVFELAKEGKLQYFDYHPDKEAEVADFCLGLMKRDFGDNFAAIPPHGRWRHFEAGADRITPLLESWTGLNEKEKCKRLIDLFVVSVLLDAGAGKDWAFDDPATGKKFGRSEGLAIASLHMFVSGFFSSKPDGPHQVDAEGLKKVTVSELSKLMQVSDSNPMVGLEGRTNLLINLSKAMSASPELFGADGRPGNLLDFLESQSTVTGTTRQVPFAALWHVLIDGLNPIWPASRVVLGDVPLGDAWPCSVLKASATAPGDEIVPFHKLTQWLTYSVIEAIVKVLKWDIVGKEDMTGLPEYRNGGLFLDLGVLSLKEGALPVDQVSKLPKAEASDSAIVEWRAMTVVLLDRTADAIRSKLGLTVDQLSLAQVLESATWKGGREIAKAKRPATGGPPIDLVSDGTIF</sequence>
<gene>
    <name evidence="1" type="ORF">CYLTODRAFT_371839</name>
</gene>
<dbReference type="STRING" id="1314674.A0A0D7BHJ3"/>
<evidence type="ECO:0000313" key="2">
    <source>
        <dbReference type="Proteomes" id="UP000054007"/>
    </source>
</evidence>
<dbReference type="InterPro" id="IPR012469">
    <property type="entry name" value="DUF1688"/>
</dbReference>
<proteinExistence type="predicted"/>